<dbReference type="InterPro" id="IPR048389">
    <property type="entry name" value="YciQ-like_C"/>
</dbReference>
<evidence type="ECO:0000313" key="3">
    <source>
        <dbReference type="EMBL" id="MFC6261643.1"/>
    </source>
</evidence>
<keyword evidence="1" id="KW-1133">Transmembrane helix</keyword>
<sequence>MGYWGLLLLVIVSTIASWWWLKRHPARYNPEPIPLNHFFEVPDISPGQSEALLDSRVPSSDALTGDIMIAAGRHEMTITTHQSDHNQNEVVRFTQVKPIDNIFLRQCFATLGNQNNSFTLTDLEDFAENDKKGHVGDWFQKWQNQTISSVRQYQASANILYRQRMWWFAISITVLTAFWLIFALVIGHTELIYAIAVGVLLLSAVWGYVFTHKNVQRYNKRGLQLANEVRGFQRMLKDIGHFNTAKIGDLLLWEQILPYAVAFGLSKQVTEQLSFDFGRETIRTNMADFYPIYYAATLGQPLANTIGHSLGSSIQTADSSSFASSASGRSGGFSGGGGFGGGSGGFGGGSGGGAF</sequence>
<evidence type="ECO:0000259" key="2">
    <source>
        <dbReference type="Pfam" id="PF20990"/>
    </source>
</evidence>
<evidence type="ECO:0000256" key="1">
    <source>
        <dbReference type="SAM" id="Phobius"/>
    </source>
</evidence>
<evidence type="ECO:0000313" key="4">
    <source>
        <dbReference type="Proteomes" id="UP001596283"/>
    </source>
</evidence>
<feature type="transmembrane region" description="Helical" evidence="1">
    <location>
        <begin position="6"/>
        <end position="21"/>
    </location>
</feature>
<dbReference type="EMBL" id="JBHSSI010000074">
    <property type="protein sequence ID" value="MFC6261643.1"/>
    <property type="molecule type" value="Genomic_DNA"/>
</dbReference>
<keyword evidence="1" id="KW-0472">Membrane</keyword>
<organism evidence="3 4">
    <name type="scientific">Levilactobacillus fujinensis</name>
    <dbReference type="NCBI Taxonomy" id="2486024"/>
    <lineage>
        <taxon>Bacteria</taxon>
        <taxon>Bacillati</taxon>
        <taxon>Bacillota</taxon>
        <taxon>Bacilli</taxon>
        <taxon>Lactobacillales</taxon>
        <taxon>Lactobacillaceae</taxon>
        <taxon>Levilactobacillus</taxon>
    </lineage>
</organism>
<gene>
    <name evidence="3" type="ORF">ACFP1C_11930</name>
</gene>
<name>A0ABW1TI37_9LACO</name>
<accession>A0ABW1TI37</accession>
<feature type="transmembrane region" description="Helical" evidence="1">
    <location>
        <begin position="166"/>
        <end position="186"/>
    </location>
</feature>
<proteinExistence type="predicted"/>
<feature type="transmembrane region" description="Helical" evidence="1">
    <location>
        <begin position="192"/>
        <end position="211"/>
    </location>
</feature>
<dbReference type="Proteomes" id="UP001596283">
    <property type="component" value="Unassembled WGS sequence"/>
</dbReference>
<dbReference type="RefSeq" id="WP_263853926.1">
    <property type="nucleotide sequence ID" value="NZ_JBHSSI010000074.1"/>
</dbReference>
<reference evidence="4" key="1">
    <citation type="journal article" date="2019" name="Int. J. Syst. Evol. Microbiol.">
        <title>The Global Catalogue of Microorganisms (GCM) 10K type strain sequencing project: providing services to taxonomists for standard genome sequencing and annotation.</title>
        <authorList>
            <consortium name="The Broad Institute Genomics Platform"/>
            <consortium name="The Broad Institute Genome Sequencing Center for Infectious Disease"/>
            <person name="Wu L."/>
            <person name="Ma J."/>
        </authorList>
    </citation>
    <scope>NUCLEOTIDE SEQUENCE [LARGE SCALE GENOMIC DNA]</scope>
    <source>
        <strain evidence="4">CCM 8908</strain>
    </source>
</reference>
<comment type="caution">
    <text evidence="3">The sequence shown here is derived from an EMBL/GenBank/DDBJ whole genome shotgun (WGS) entry which is preliminary data.</text>
</comment>
<keyword evidence="1" id="KW-0812">Transmembrane</keyword>
<keyword evidence="4" id="KW-1185">Reference proteome</keyword>
<feature type="domain" description="Predicted membrane protein YciQ-like C-terminal" evidence="2">
    <location>
        <begin position="36"/>
        <end position="273"/>
    </location>
</feature>
<dbReference type="Pfam" id="PF20990">
    <property type="entry name" value="DUF2207_C"/>
    <property type="match status" value="1"/>
</dbReference>
<protein>
    <submittedName>
        <fullName evidence="3">DUF2207 domain-containing protein</fullName>
    </submittedName>
</protein>